<sequence>MMRNTQRILALAGMTLAAGAVIGMNAGVASAATTQAEKTTVAKPGPNDKKPGSDFRNGDRRGGGDRTWTVGFFKNKKACEWAGKIGKWHGDFDDYDCYRINRKGTNILVAHDYRHRGRHR</sequence>
<evidence type="ECO:0000313" key="3">
    <source>
        <dbReference type="EMBL" id="GGM84251.1"/>
    </source>
</evidence>
<name>A0A917UFT5_9ACTN</name>
<feature type="region of interest" description="Disordered" evidence="1">
    <location>
        <begin position="33"/>
        <end position="66"/>
    </location>
</feature>
<accession>A0A917UFT5</accession>
<keyword evidence="2" id="KW-0732">Signal</keyword>
<evidence type="ECO:0000256" key="1">
    <source>
        <dbReference type="SAM" id="MobiDB-lite"/>
    </source>
</evidence>
<dbReference type="RefSeq" id="WP_190257348.1">
    <property type="nucleotide sequence ID" value="NZ_BMPI01000095.1"/>
</dbReference>
<dbReference type="EMBL" id="BMPI01000095">
    <property type="protein sequence ID" value="GGM84251.1"/>
    <property type="molecule type" value="Genomic_DNA"/>
</dbReference>
<evidence type="ECO:0000256" key="2">
    <source>
        <dbReference type="SAM" id="SignalP"/>
    </source>
</evidence>
<reference evidence="3" key="2">
    <citation type="submission" date="2020-09" db="EMBL/GenBank/DDBJ databases">
        <authorList>
            <person name="Sun Q."/>
            <person name="Ohkuma M."/>
        </authorList>
    </citation>
    <scope>NUCLEOTIDE SEQUENCE</scope>
    <source>
        <strain evidence="3">JCM 19831</strain>
    </source>
</reference>
<protein>
    <submittedName>
        <fullName evidence="3">Uncharacterized protein</fullName>
    </submittedName>
</protein>
<reference evidence="3" key="1">
    <citation type="journal article" date="2014" name="Int. J. Syst. Evol. Microbiol.">
        <title>Complete genome sequence of Corynebacterium casei LMG S-19264T (=DSM 44701T), isolated from a smear-ripened cheese.</title>
        <authorList>
            <consortium name="US DOE Joint Genome Institute (JGI-PGF)"/>
            <person name="Walter F."/>
            <person name="Albersmeier A."/>
            <person name="Kalinowski J."/>
            <person name="Ruckert C."/>
        </authorList>
    </citation>
    <scope>NUCLEOTIDE SEQUENCE</scope>
    <source>
        <strain evidence="3">JCM 19831</strain>
    </source>
</reference>
<feature type="signal peptide" evidence="2">
    <location>
        <begin position="1"/>
        <end position="31"/>
    </location>
</feature>
<gene>
    <name evidence="3" type="ORF">GCM10007977_102160</name>
</gene>
<dbReference type="AlphaFoldDB" id="A0A917UFT5"/>
<feature type="compositionally biased region" description="Basic and acidic residues" evidence="1">
    <location>
        <begin position="46"/>
        <end position="64"/>
    </location>
</feature>
<evidence type="ECO:0000313" key="4">
    <source>
        <dbReference type="Proteomes" id="UP000642070"/>
    </source>
</evidence>
<keyword evidence="4" id="KW-1185">Reference proteome</keyword>
<feature type="chain" id="PRO_5036813218" evidence="2">
    <location>
        <begin position="32"/>
        <end position="120"/>
    </location>
</feature>
<organism evidence="3 4">
    <name type="scientific">Dactylosporangium sucinum</name>
    <dbReference type="NCBI Taxonomy" id="1424081"/>
    <lineage>
        <taxon>Bacteria</taxon>
        <taxon>Bacillati</taxon>
        <taxon>Actinomycetota</taxon>
        <taxon>Actinomycetes</taxon>
        <taxon>Micromonosporales</taxon>
        <taxon>Micromonosporaceae</taxon>
        <taxon>Dactylosporangium</taxon>
    </lineage>
</organism>
<proteinExistence type="predicted"/>
<comment type="caution">
    <text evidence="3">The sequence shown here is derived from an EMBL/GenBank/DDBJ whole genome shotgun (WGS) entry which is preliminary data.</text>
</comment>
<dbReference type="Proteomes" id="UP000642070">
    <property type="component" value="Unassembled WGS sequence"/>
</dbReference>